<organism evidence="18 19">
    <name type="scientific">Parvularcula bermudensis (strain ATCC BAA-594 / HTCC2503 / KCTC 12087)</name>
    <dbReference type="NCBI Taxonomy" id="314260"/>
    <lineage>
        <taxon>Bacteria</taxon>
        <taxon>Pseudomonadati</taxon>
        <taxon>Pseudomonadota</taxon>
        <taxon>Alphaproteobacteria</taxon>
        <taxon>Parvularculales</taxon>
        <taxon>Parvularculaceae</taxon>
        <taxon>Parvularcula</taxon>
    </lineage>
</organism>
<dbReference type="Gene3D" id="3.40.50.300">
    <property type="entry name" value="P-loop containing nucleotide triphosphate hydrolases"/>
    <property type="match status" value="4"/>
</dbReference>
<keyword evidence="6" id="KW-0269">Exonuclease</keyword>
<dbReference type="GO" id="GO:0000725">
    <property type="term" value="P:recombinational repair"/>
    <property type="evidence" value="ECO:0007669"/>
    <property type="project" value="TreeGrafter"/>
</dbReference>
<name>E0TD25_PARBH</name>
<dbReference type="SUPFAM" id="SSF52980">
    <property type="entry name" value="Restriction endonuclease-like"/>
    <property type="match status" value="1"/>
</dbReference>
<evidence type="ECO:0000256" key="8">
    <source>
        <dbReference type="ARBA" id="ARBA00023125"/>
    </source>
</evidence>
<dbReference type="PANTHER" id="PTHR11070">
    <property type="entry name" value="UVRD / RECB / PCRA DNA HELICASE FAMILY MEMBER"/>
    <property type="match status" value="1"/>
</dbReference>
<sequence length="1166" mass="128636">MGRDGWVGGWRGGGMTNSALDPLAETTAIQQTVSDPRRSAWLSANAGSGKTHVLIGRVIRLLTDLADGGREIDPSSILCLTFTNAAAAEMKNRLFDILGEWSLLSDEALSDALTTRFGRSPAAPSLMRTRRLFARALDTPGGLRVQTIHAFCESLLRQFPLEAGVMPGFSVLDDAEYAALIHRCRWQALRALQAEGFAGDHLTVQEKFSQESAVMKALAGIEASDLMPTEDLIEQLGEGGDSDVDDIKRHCLQTLDREFVRQFSRIAPDIAKGAKERTFRAREALSAWEADDPSAFDHLCSAFLKADGQRPADKTMAGNKDIRGILPSVAAEWAELATALEAARHRITACAIIRTHAATERLLRRTTDFCRAEKARRGLLDYDDLVASAASLLTRTDHAWLQFKLSHGLHHLLVDETQDTGPSQWSVLNPLRQALLAHNGEVPKTVFFVGDRKQSIYAFQGADADLFERERAETETLASRDHFVSRQLFLSFRSSQAILDVVDESFTPEEARRGLSDDAPIRHVAAKPDLPGKVELWPLERRDETLTEDPWSAPVDAVRPEHPTRKLAKRLAADIKKRVGRDDCILKNGDKRPLAYRDILLLCQTRGPIFHEVLRALSEAAIPTAGADRLPLMEDIAVRDLLSALRFAVNHEDDLSLAELLKSPLVGIDDDLLFALAHGRDQGVTLWSRVREAAGSDDRLAAAVAMIEEAEGTGHASGPFALLSSYLDGGQPSGWLRFHRRLGLGVDLALEELLTDAIAFEQAEPRSLVGFVHYLERSLSDGRIIKRDSEDTEDVVRVMTVHGAKGREAHTVYLIDANKPSELKADFIKGDGGKLICPPSGVSHPLLDLAKEKAKAREREEYRRRLYVGMTRAEQRLVITGTAGTSKDDPEAVAEAKPPAEASWYGLVAQAMTRLGERVERQSSPGEAPLRVLSVASSRDRRVQPDKARQSAASAIPNWLFRAADREVEERTLAPSHAVDQDQGRSISTIGPLAMVEGQGARRRGILLHGLFERLPPLAPAQRRPLGARYLACHGGDIPAEERARWLEEVLGILENEAFAEVFSPAAKTEMAIAGRLGNRRISGQIDRLVLREEEVVFVDFKTHRPPPRRVEDVESATLSQMALYHMLLRQRFPGRRVTGALLWTYTAQLMPLPEAVLLSALEKAL</sequence>
<dbReference type="Pfam" id="PF00580">
    <property type="entry name" value="UvrD-helicase"/>
    <property type="match status" value="1"/>
</dbReference>
<dbReference type="GO" id="GO:0005524">
    <property type="term" value="F:ATP binding"/>
    <property type="evidence" value="ECO:0007669"/>
    <property type="project" value="UniProtKB-UniRule"/>
</dbReference>
<dbReference type="GO" id="GO:0003677">
    <property type="term" value="F:DNA binding"/>
    <property type="evidence" value="ECO:0007669"/>
    <property type="project" value="UniProtKB-KW"/>
</dbReference>
<reference evidence="19" key="1">
    <citation type="submission" date="2010-08" db="EMBL/GenBank/DDBJ databases">
        <title>Genome sequence of Parvularcula bermudensis HTCC2503.</title>
        <authorList>
            <person name="Kang D.-M."/>
            <person name="Oh H.-M."/>
            <person name="Cho J.-C."/>
        </authorList>
    </citation>
    <scope>NUCLEOTIDE SEQUENCE [LARGE SCALE GENOMIC DNA]</scope>
    <source>
        <strain evidence="19">ATCC BAA-594 / HTCC2503 / KCTC 12087</strain>
    </source>
</reference>
<keyword evidence="19" id="KW-1185">Reference proteome</keyword>
<evidence type="ECO:0000256" key="10">
    <source>
        <dbReference type="ARBA" id="ARBA00023235"/>
    </source>
</evidence>
<dbReference type="STRING" id="314260.PB2503_03037"/>
<dbReference type="Gene3D" id="1.10.486.10">
    <property type="entry name" value="PCRA, domain 4"/>
    <property type="match status" value="1"/>
</dbReference>
<dbReference type="AlphaFoldDB" id="E0TD25"/>
<comment type="catalytic activity">
    <reaction evidence="14">
        <text>ATP + H2O = ADP + phosphate + H(+)</text>
        <dbReference type="Rhea" id="RHEA:13065"/>
        <dbReference type="ChEBI" id="CHEBI:15377"/>
        <dbReference type="ChEBI" id="CHEBI:15378"/>
        <dbReference type="ChEBI" id="CHEBI:30616"/>
        <dbReference type="ChEBI" id="CHEBI:43474"/>
        <dbReference type="ChEBI" id="CHEBI:456216"/>
        <dbReference type="EC" id="5.6.2.4"/>
    </reaction>
</comment>
<dbReference type="InterPro" id="IPR011604">
    <property type="entry name" value="PDDEXK-like_dom_sf"/>
</dbReference>
<keyword evidence="4 15" id="KW-0378">Hydrolase</keyword>
<dbReference type="PROSITE" id="PS51198">
    <property type="entry name" value="UVRD_HELICASE_ATP_BIND"/>
    <property type="match status" value="1"/>
</dbReference>
<comment type="catalytic activity">
    <reaction evidence="11">
        <text>Couples ATP hydrolysis with the unwinding of duplex DNA by translocating in the 3'-5' direction.</text>
        <dbReference type="EC" id="5.6.2.4"/>
    </reaction>
</comment>
<evidence type="ECO:0000256" key="5">
    <source>
        <dbReference type="ARBA" id="ARBA00022806"/>
    </source>
</evidence>
<evidence type="ECO:0000313" key="18">
    <source>
        <dbReference type="EMBL" id="ADM08684.1"/>
    </source>
</evidence>
<keyword evidence="10" id="KW-0413">Isomerase</keyword>
<evidence type="ECO:0000256" key="9">
    <source>
        <dbReference type="ARBA" id="ARBA00023204"/>
    </source>
</evidence>
<evidence type="ECO:0000256" key="3">
    <source>
        <dbReference type="ARBA" id="ARBA00022763"/>
    </source>
</evidence>
<dbReference type="HOGENOM" id="CLU_001114_0_0_5"/>
<evidence type="ECO:0000256" key="1">
    <source>
        <dbReference type="ARBA" id="ARBA00022722"/>
    </source>
</evidence>
<keyword evidence="3" id="KW-0227">DNA damage</keyword>
<dbReference type="PROSITE" id="PS51217">
    <property type="entry name" value="UVRD_HELICASE_CTER"/>
    <property type="match status" value="1"/>
</dbReference>
<feature type="domain" description="UvrD-like helicase C-terminal" evidence="17">
    <location>
        <begin position="527"/>
        <end position="806"/>
    </location>
</feature>
<feature type="domain" description="UvrD-like helicase ATP-binding" evidence="16">
    <location>
        <begin position="23"/>
        <end position="495"/>
    </location>
</feature>
<keyword evidence="7 15" id="KW-0067">ATP-binding</keyword>
<dbReference type="PANTHER" id="PTHR11070:SF2">
    <property type="entry name" value="ATP-DEPENDENT DNA HELICASE SRS2"/>
    <property type="match status" value="1"/>
</dbReference>
<dbReference type="InterPro" id="IPR014016">
    <property type="entry name" value="UvrD-like_ATP-bd"/>
</dbReference>
<dbReference type="GO" id="GO:0043138">
    <property type="term" value="F:3'-5' DNA helicase activity"/>
    <property type="evidence" value="ECO:0007669"/>
    <property type="project" value="UniProtKB-EC"/>
</dbReference>
<dbReference type="SUPFAM" id="SSF52540">
    <property type="entry name" value="P-loop containing nucleoside triphosphate hydrolases"/>
    <property type="match status" value="1"/>
</dbReference>
<evidence type="ECO:0000313" key="19">
    <source>
        <dbReference type="Proteomes" id="UP000001302"/>
    </source>
</evidence>
<dbReference type="Pfam" id="PF12705">
    <property type="entry name" value="PDDEXK_1"/>
    <property type="match status" value="1"/>
</dbReference>
<evidence type="ECO:0000256" key="14">
    <source>
        <dbReference type="ARBA" id="ARBA00048988"/>
    </source>
</evidence>
<evidence type="ECO:0000256" key="2">
    <source>
        <dbReference type="ARBA" id="ARBA00022741"/>
    </source>
</evidence>
<dbReference type="eggNOG" id="COG1074">
    <property type="taxonomic scope" value="Bacteria"/>
</dbReference>
<gene>
    <name evidence="18" type="ordered locus">PB2503_03037</name>
</gene>
<evidence type="ECO:0000259" key="17">
    <source>
        <dbReference type="PROSITE" id="PS51217"/>
    </source>
</evidence>
<proteinExistence type="predicted"/>
<reference evidence="18 19" key="2">
    <citation type="journal article" date="2011" name="J. Bacteriol.">
        <title>Complete genome sequence of strain HTCC2503T of Parvularcula bermudensis, the type species of the order "Parvularculales" in the class Alphaproteobacteria.</title>
        <authorList>
            <person name="Oh H.M."/>
            <person name="Kang I."/>
            <person name="Vergin K.L."/>
            <person name="Kang D."/>
            <person name="Rhee K.H."/>
            <person name="Giovannoni S.J."/>
            <person name="Cho J.C."/>
        </authorList>
    </citation>
    <scope>NUCLEOTIDE SEQUENCE [LARGE SCALE GENOMIC DNA]</scope>
    <source>
        <strain evidence="19">ATCC BAA-594 / HTCC2503 / KCTC 12087</strain>
    </source>
</reference>
<dbReference type="InterPro" id="IPR038726">
    <property type="entry name" value="PDDEXK_AddAB-type"/>
</dbReference>
<keyword evidence="8" id="KW-0238">DNA-binding</keyword>
<accession>E0TD25</accession>
<dbReference type="Pfam" id="PF13361">
    <property type="entry name" value="UvrD_C"/>
    <property type="match status" value="1"/>
</dbReference>
<dbReference type="InterPro" id="IPR027417">
    <property type="entry name" value="P-loop_NTPase"/>
</dbReference>
<dbReference type="NCBIfam" id="TIGR02784">
    <property type="entry name" value="addA_alphas"/>
    <property type="match status" value="1"/>
</dbReference>
<evidence type="ECO:0000256" key="12">
    <source>
        <dbReference type="ARBA" id="ARBA00034808"/>
    </source>
</evidence>
<dbReference type="EMBL" id="CP002156">
    <property type="protein sequence ID" value="ADM08684.1"/>
    <property type="molecule type" value="Genomic_DNA"/>
</dbReference>
<dbReference type="InterPro" id="IPR014017">
    <property type="entry name" value="DNA_helicase_UvrD-like_C"/>
</dbReference>
<dbReference type="Proteomes" id="UP000001302">
    <property type="component" value="Chromosome"/>
</dbReference>
<evidence type="ECO:0000256" key="15">
    <source>
        <dbReference type="PROSITE-ProRule" id="PRU00560"/>
    </source>
</evidence>
<keyword evidence="5 15" id="KW-0347">Helicase</keyword>
<keyword evidence="9" id="KW-0234">DNA repair</keyword>
<dbReference type="GO" id="GO:0005829">
    <property type="term" value="C:cytosol"/>
    <property type="evidence" value="ECO:0007669"/>
    <property type="project" value="TreeGrafter"/>
</dbReference>
<dbReference type="GO" id="GO:0004527">
    <property type="term" value="F:exonuclease activity"/>
    <property type="evidence" value="ECO:0007669"/>
    <property type="project" value="UniProtKB-KW"/>
</dbReference>
<evidence type="ECO:0000256" key="4">
    <source>
        <dbReference type="ARBA" id="ARBA00022801"/>
    </source>
</evidence>
<dbReference type="Gene3D" id="3.90.320.10">
    <property type="match status" value="1"/>
</dbReference>
<protein>
    <recommendedName>
        <fullName evidence="12">DNA 3'-5' helicase</fullName>
        <ecNumber evidence="12">5.6.2.4</ecNumber>
    </recommendedName>
    <alternativeName>
        <fullName evidence="13">DNA 3'-5' helicase II</fullName>
    </alternativeName>
</protein>
<evidence type="ECO:0000259" key="16">
    <source>
        <dbReference type="PROSITE" id="PS51198"/>
    </source>
</evidence>
<evidence type="ECO:0000256" key="6">
    <source>
        <dbReference type="ARBA" id="ARBA00022839"/>
    </source>
</evidence>
<dbReference type="InterPro" id="IPR000212">
    <property type="entry name" value="DNA_helicase_UvrD/REP"/>
</dbReference>
<dbReference type="InterPro" id="IPR011335">
    <property type="entry name" value="Restrct_endonuc-II-like"/>
</dbReference>
<dbReference type="EC" id="5.6.2.4" evidence="12"/>
<dbReference type="GO" id="GO:0033202">
    <property type="term" value="C:DNA helicase complex"/>
    <property type="evidence" value="ECO:0007669"/>
    <property type="project" value="TreeGrafter"/>
</dbReference>
<keyword evidence="2 15" id="KW-0547">Nucleotide-binding</keyword>
<dbReference type="InterPro" id="IPR014151">
    <property type="entry name" value="DNA_helicase_AddA"/>
</dbReference>
<evidence type="ECO:0000256" key="11">
    <source>
        <dbReference type="ARBA" id="ARBA00034617"/>
    </source>
</evidence>
<keyword evidence="1" id="KW-0540">Nuclease</keyword>
<feature type="binding site" evidence="15">
    <location>
        <begin position="44"/>
        <end position="51"/>
    </location>
    <ligand>
        <name>ATP</name>
        <dbReference type="ChEBI" id="CHEBI:30616"/>
    </ligand>
</feature>
<evidence type="ECO:0000256" key="13">
    <source>
        <dbReference type="ARBA" id="ARBA00034923"/>
    </source>
</evidence>
<dbReference type="KEGG" id="pbr:PB2503_03037"/>
<evidence type="ECO:0000256" key="7">
    <source>
        <dbReference type="ARBA" id="ARBA00022840"/>
    </source>
</evidence>